<name>A0A418JHA6_STAHY</name>
<comment type="subunit">
    <text evidence="4">Homotetramer.</text>
</comment>
<evidence type="ECO:0000256" key="2">
    <source>
        <dbReference type="ARBA" id="ARBA00004948"/>
    </source>
</evidence>
<evidence type="ECO:0000256" key="6">
    <source>
        <dbReference type="ARBA" id="ARBA00013647"/>
    </source>
</evidence>
<dbReference type="InterPro" id="IPR027574">
    <property type="entry name" value="Thiaminase_II"/>
</dbReference>
<dbReference type="CDD" id="cd19360">
    <property type="entry name" value="TenA_C_SaTenA-like"/>
    <property type="match status" value="1"/>
</dbReference>
<dbReference type="PANTHER" id="PTHR43198:SF2">
    <property type="entry name" value="SI:CH1073-67J19.1-RELATED"/>
    <property type="match status" value="1"/>
</dbReference>
<proteinExistence type="inferred from homology"/>
<gene>
    <name evidence="11" type="primary">tenA</name>
    <name evidence="11" type="ORF">BUZ57_09750</name>
</gene>
<evidence type="ECO:0000256" key="10">
    <source>
        <dbReference type="RuleBase" id="RU363093"/>
    </source>
</evidence>
<comment type="function">
    <text evidence="8">Catalyzes an amino-pyrimidine hydrolysis reaction at the C5' of the pyrimidine moiety of thiamine compounds, a reaction that is part of a thiamine salvage pathway. Thus, catalyzes the conversion of 4-amino-5-aminomethyl-2-methylpyrimidine to 4-amino-5-hydroxymethyl-2-methylpyrimidine (HMP). Is also able to catalyze the hydrolytic cleavage of thiamine; however, this thiaminase activity may not be physiologically relevant. Therefore, is probably involved in the regeneration of the thiamine pyrimidine from thiamine degraded products present in the environment, rather than in thiamine degradation.</text>
</comment>
<keyword evidence="7 10" id="KW-0784">Thiamine biosynthesis</keyword>
<dbReference type="GO" id="GO:0050334">
    <property type="term" value="F:thiaminase activity"/>
    <property type="evidence" value="ECO:0007669"/>
    <property type="project" value="UniProtKB-EC"/>
</dbReference>
<comment type="caution">
    <text evidence="11">The sequence shown here is derived from an EMBL/GenBank/DDBJ whole genome shotgun (WGS) entry which is preliminary data.</text>
</comment>
<organism evidence="11 12">
    <name type="scientific">Staphylococcus hyicus</name>
    <dbReference type="NCBI Taxonomy" id="1284"/>
    <lineage>
        <taxon>Bacteria</taxon>
        <taxon>Bacillati</taxon>
        <taxon>Bacillota</taxon>
        <taxon>Bacilli</taxon>
        <taxon>Bacillales</taxon>
        <taxon>Staphylococcaceae</taxon>
        <taxon>Staphylococcus</taxon>
    </lineage>
</organism>
<comment type="similarity">
    <text evidence="3 10">Belongs to the TenA family.</text>
</comment>
<comment type="catalytic activity">
    <reaction evidence="9 10">
        <text>thiamine + H2O = 5-(2-hydroxyethyl)-4-methylthiazole + 4-amino-5-hydroxymethyl-2-methylpyrimidine + H(+)</text>
        <dbReference type="Rhea" id="RHEA:17509"/>
        <dbReference type="ChEBI" id="CHEBI:15377"/>
        <dbReference type="ChEBI" id="CHEBI:15378"/>
        <dbReference type="ChEBI" id="CHEBI:16892"/>
        <dbReference type="ChEBI" id="CHEBI:17957"/>
        <dbReference type="ChEBI" id="CHEBI:18385"/>
        <dbReference type="EC" id="3.5.99.2"/>
    </reaction>
</comment>
<dbReference type="InterPro" id="IPR050967">
    <property type="entry name" value="Thiamine_Salvage_TenA"/>
</dbReference>
<dbReference type="PANTHER" id="PTHR43198">
    <property type="entry name" value="BIFUNCTIONAL TH2 PROTEIN"/>
    <property type="match status" value="1"/>
</dbReference>
<dbReference type="EC" id="3.5.99.2" evidence="5 10"/>
<dbReference type="EMBL" id="QXVO01000032">
    <property type="protein sequence ID" value="RIO44186.1"/>
    <property type="molecule type" value="Genomic_DNA"/>
</dbReference>
<evidence type="ECO:0000256" key="5">
    <source>
        <dbReference type="ARBA" id="ARBA00012684"/>
    </source>
</evidence>
<comment type="catalytic activity">
    <reaction evidence="1 10">
        <text>4-amino-5-aminomethyl-2-methylpyrimidine + H2O = 4-amino-5-hydroxymethyl-2-methylpyrimidine + NH4(+)</text>
        <dbReference type="Rhea" id="RHEA:31799"/>
        <dbReference type="ChEBI" id="CHEBI:15377"/>
        <dbReference type="ChEBI" id="CHEBI:16892"/>
        <dbReference type="ChEBI" id="CHEBI:28938"/>
        <dbReference type="ChEBI" id="CHEBI:63416"/>
        <dbReference type="EC" id="3.5.99.2"/>
    </reaction>
</comment>
<dbReference type="Proteomes" id="UP000285625">
    <property type="component" value="Unassembled WGS sequence"/>
</dbReference>
<evidence type="ECO:0000256" key="3">
    <source>
        <dbReference type="ARBA" id="ARBA00010264"/>
    </source>
</evidence>
<evidence type="ECO:0000256" key="8">
    <source>
        <dbReference type="ARBA" id="ARBA00045954"/>
    </source>
</evidence>
<dbReference type="UniPathway" id="UPA00060"/>
<dbReference type="Gene3D" id="1.20.910.10">
    <property type="entry name" value="Heme oxygenase-like"/>
    <property type="match status" value="1"/>
</dbReference>
<dbReference type="RefSeq" id="WP_119635712.1">
    <property type="nucleotide sequence ID" value="NZ_CP118163.1"/>
</dbReference>
<evidence type="ECO:0000313" key="12">
    <source>
        <dbReference type="Proteomes" id="UP000285625"/>
    </source>
</evidence>
<dbReference type="InterPro" id="IPR016084">
    <property type="entry name" value="Haem_Oase-like_multi-hlx"/>
</dbReference>
<dbReference type="Pfam" id="PF03070">
    <property type="entry name" value="TENA_THI-4"/>
    <property type="match status" value="1"/>
</dbReference>
<protein>
    <recommendedName>
        <fullName evidence="6 10">Aminopyrimidine aminohydrolase</fullName>
        <ecNumber evidence="5 10">3.5.99.2</ecNumber>
    </recommendedName>
</protein>
<dbReference type="InterPro" id="IPR004305">
    <property type="entry name" value="Thiaminase-2/PQQC"/>
</dbReference>
<dbReference type="GO" id="GO:0009229">
    <property type="term" value="P:thiamine diphosphate biosynthetic process"/>
    <property type="evidence" value="ECO:0007669"/>
    <property type="project" value="UniProtKB-UniPathway"/>
</dbReference>
<keyword evidence="10" id="KW-0378">Hydrolase</keyword>
<dbReference type="AlphaFoldDB" id="A0A418JHA6"/>
<dbReference type="NCBIfam" id="TIGR04306">
    <property type="entry name" value="salvage_TenA"/>
    <property type="match status" value="1"/>
</dbReference>
<reference evidence="11 12" key="1">
    <citation type="journal article" date="2016" name="Front. Microbiol.">
        <title>Comprehensive Phylogenetic Analysis of Bovine Non-aureus Staphylococci Species Based on Whole-Genome Sequencing.</title>
        <authorList>
            <person name="Naushad S."/>
            <person name="Barkema H.W."/>
            <person name="Luby C."/>
            <person name="Condas L.A."/>
            <person name="Nobrega D.B."/>
            <person name="Carson D.A."/>
            <person name="De Buck J."/>
        </authorList>
    </citation>
    <scope>NUCLEOTIDE SEQUENCE [LARGE SCALE GENOMIC DNA]</scope>
    <source>
        <strain evidence="11 12">SNUC 5959</strain>
    </source>
</reference>
<dbReference type="STRING" id="1284.SHYC_03810"/>
<accession>A0A418JHA6</accession>
<evidence type="ECO:0000313" key="11">
    <source>
        <dbReference type="EMBL" id="RIO44186.1"/>
    </source>
</evidence>
<evidence type="ECO:0000256" key="1">
    <source>
        <dbReference type="ARBA" id="ARBA00001881"/>
    </source>
</evidence>
<evidence type="ECO:0000256" key="9">
    <source>
        <dbReference type="ARBA" id="ARBA00048337"/>
    </source>
</evidence>
<evidence type="ECO:0000256" key="4">
    <source>
        <dbReference type="ARBA" id="ARBA00011881"/>
    </source>
</evidence>
<sequence length="229" mass="26908">MLFTEELKQEAQPIIDAIYTDDFIQGLLNGTLTKEAIKHYLKADARYLFEFAKIYALLIPKVSTANEIQFLTDQILFASSGEVEAHHILADYVHLSYNEIIQDGEWYPTADHYIKHMYFNAYHFDDVAYTIAAMAPCPYVYQQIGLRALREHDFSANHPFHAWFAFYAEGMDDLMQHIDHWLNQCAKQATAAERQQLKRNFLESTVHERHFFKMAYTQEKWDFKGEYDA</sequence>
<evidence type="ECO:0000256" key="7">
    <source>
        <dbReference type="ARBA" id="ARBA00022977"/>
    </source>
</evidence>
<dbReference type="GO" id="GO:0005829">
    <property type="term" value="C:cytosol"/>
    <property type="evidence" value="ECO:0007669"/>
    <property type="project" value="TreeGrafter"/>
</dbReference>
<dbReference type="SUPFAM" id="SSF48613">
    <property type="entry name" value="Heme oxygenase-like"/>
    <property type="match status" value="1"/>
</dbReference>
<dbReference type="GO" id="GO:0009228">
    <property type="term" value="P:thiamine biosynthetic process"/>
    <property type="evidence" value="ECO:0007669"/>
    <property type="project" value="UniProtKB-KW"/>
</dbReference>
<comment type="pathway">
    <text evidence="2 10">Cofactor biosynthesis; thiamine diphosphate biosynthesis.</text>
</comment>